<evidence type="ECO:0000313" key="2">
    <source>
        <dbReference type="EMBL" id="KAK4295525.1"/>
    </source>
</evidence>
<dbReference type="AlphaFoldDB" id="A0AAE1NUQ6"/>
<feature type="region of interest" description="Disordered" evidence="1">
    <location>
        <begin position="1"/>
        <end position="46"/>
    </location>
</feature>
<feature type="compositionally biased region" description="Basic and acidic residues" evidence="1">
    <location>
        <begin position="9"/>
        <end position="39"/>
    </location>
</feature>
<gene>
    <name evidence="2" type="ORF">Pmani_031927</name>
</gene>
<organism evidence="2 3">
    <name type="scientific">Petrolisthes manimaculis</name>
    <dbReference type="NCBI Taxonomy" id="1843537"/>
    <lineage>
        <taxon>Eukaryota</taxon>
        <taxon>Metazoa</taxon>
        <taxon>Ecdysozoa</taxon>
        <taxon>Arthropoda</taxon>
        <taxon>Crustacea</taxon>
        <taxon>Multicrustacea</taxon>
        <taxon>Malacostraca</taxon>
        <taxon>Eumalacostraca</taxon>
        <taxon>Eucarida</taxon>
        <taxon>Decapoda</taxon>
        <taxon>Pleocyemata</taxon>
        <taxon>Anomura</taxon>
        <taxon>Galatheoidea</taxon>
        <taxon>Porcellanidae</taxon>
        <taxon>Petrolisthes</taxon>
    </lineage>
</organism>
<reference evidence="2" key="1">
    <citation type="submission" date="2023-11" db="EMBL/GenBank/DDBJ databases">
        <title>Genome assemblies of two species of porcelain crab, Petrolisthes cinctipes and Petrolisthes manimaculis (Anomura: Porcellanidae).</title>
        <authorList>
            <person name="Angst P."/>
        </authorList>
    </citation>
    <scope>NUCLEOTIDE SEQUENCE</scope>
    <source>
        <strain evidence="2">PB745_02</strain>
        <tissue evidence="2">Gill</tissue>
    </source>
</reference>
<proteinExistence type="predicted"/>
<dbReference type="Proteomes" id="UP001292094">
    <property type="component" value="Unassembled WGS sequence"/>
</dbReference>
<keyword evidence="3" id="KW-1185">Reference proteome</keyword>
<evidence type="ECO:0000256" key="1">
    <source>
        <dbReference type="SAM" id="MobiDB-lite"/>
    </source>
</evidence>
<evidence type="ECO:0000313" key="3">
    <source>
        <dbReference type="Proteomes" id="UP001292094"/>
    </source>
</evidence>
<sequence>MRGGTGSQHKRDGRNGGMNDKEKKKTQEGWKEWGKDRQTQRRKRRVAWFVPSPQRSPVANLPGIHWSRAPRCPLAFPRDRPHQLY</sequence>
<dbReference type="EMBL" id="JAWZYT010004063">
    <property type="protein sequence ID" value="KAK4295525.1"/>
    <property type="molecule type" value="Genomic_DNA"/>
</dbReference>
<protein>
    <submittedName>
        <fullName evidence="2">Uncharacterized protein</fullName>
    </submittedName>
</protein>
<accession>A0AAE1NUQ6</accession>
<comment type="caution">
    <text evidence="2">The sequence shown here is derived from an EMBL/GenBank/DDBJ whole genome shotgun (WGS) entry which is preliminary data.</text>
</comment>
<name>A0AAE1NUQ6_9EUCA</name>